<reference evidence="2 3" key="1">
    <citation type="journal article" date="2019" name="Sci. Rep.">
        <title>Orb-weaving spider Araneus ventricosus genome elucidates the spidroin gene catalogue.</title>
        <authorList>
            <person name="Kono N."/>
            <person name="Nakamura H."/>
            <person name="Ohtoshi R."/>
            <person name="Moran D.A.P."/>
            <person name="Shinohara A."/>
            <person name="Yoshida Y."/>
            <person name="Fujiwara M."/>
            <person name="Mori M."/>
            <person name="Tomita M."/>
            <person name="Arakawa K."/>
        </authorList>
    </citation>
    <scope>NUCLEOTIDE SEQUENCE [LARGE SCALE GENOMIC DNA]</scope>
</reference>
<name>A0A4Y2P516_ARAVE</name>
<evidence type="ECO:0000313" key="3">
    <source>
        <dbReference type="Proteomes" id="UP000499080"/>
    </source>
</evidence>
<dbReference type="EMBL" id="BGPR01010439">
    <property type="protein sequence ID" value="GBN46152.1"/>
    <property type="molecule type" value="Genomic_DNA"/>
</dbReference>
<dbReference type="Proteomes" id="UP000499080">
    <property type="component" value="Unassembled WGS sequence"/>
</dbReference>
<sequence>MEWCVVGNVWWSEGVSWAMCGGVKVCGGMRRKNVSWVWENYGGVKICSGVNVGCGRVECVMECAIRGLFWNQPHDSESCSDDVDDSRIDLFLSSLPHYTGGRASDS</sequence>
<accession>A0A4Y2P516</accession>
<dbReference type="AlphaFoldDB" id="A0A4Y2P516"/>
<proteinExistence type="predicted"/>
<comment type="caution">
    <text evidence="2">The sequence shown here is derived from an EMBL/GenBank/DDBJ whole genome shotgun (WGS) entry which is preliminary data.</text>
</comment>
<evidence type="ECO:0000313" key="1">
    <source>
        <dbReference type="EMBL" id="GBN46139.1"/>
    </source>
</evidence>
<protein>
    <submittedName>
        <fullName evidence="2">Uncharacterized protein</fullName>
    </submittedName>
</protein>
<organism evidence="2 3">
    <name type="scientific">Araneus ventricosus</name>
    <name type="common">Orbweaver spider</name>
    <name type="synonym">Epeira ventricosa</name>
    <dbReference type="NCBI Taxonomy" id="182803"/>
    <lineage>
        <taxon>Eukaryota</taxon>
        <taxon>Metazoa</taxon>
        <taxon>Ecdysozoa</taxon>
        <taxon>Arthropoda</taxon>
        <taxon>Chelicerata</taxon>
        <taxon>Arachnida</taxon>
        <taxon>Araneae</taxon>
        <taxon>Araneomorphae</taxon>
        <taxon>Entelegynae</taxon>
        <taxon>Araneoidea</taxon>
        <taxon>Araneidae</taxon>
        <taxon>Araneus</taxon>
    </lineage>
</organism>
<gene>
    <name evidence="2" type="ORF">AVEN_117726_1</name>
    <name evidence="1" type="ORF">AVEN_141267_1</name>
</gene>
<evidence type="ECO:0000313" key="2">
    <source>
        <dbReference type="EMBL" id="GBN46152.1"/>
    </source>
</evidence>
<dbReference type="EMBL" id="BGPR01010438">
    <property type="protein sequence ID" value="GBN46139.1"/>
    <property type="molecule type" value="Genomic_DNA"/>
</dbReference>
<keyword evidence="3" id="KW-1185">Reference proteome</keyword>